<evidence type="ECO:0000313" key="1">
    <source>
        <dbReference type="EMBL" id="RRJ87555.1"/>
    </source>
</evidence>
<evidence type="ECO:0000313" key="2">
    <source>
        <dbReference type="Proteomes" id="UP000274391"/>
    </source>
</evidence>
<comment type="caution">
    <text evidence="1">The sequence shown here is derived from an EMBL/GenBank/DDBJ whole genome shotgun (WGS) entry which is preliminary data.</text>
</comment>
<gene>
    <name evidence="1" type="ORF">EG850_04440</name>
</gene>
<dbReference type="Proteomes" id="UP000274391">
    <property type="component" value="Unassembled WGS sequence"/>
</dbReference>
<name>A0A3P3VXP4_9MICO</name>
<reference evidence="1 2" key="1">
    <citation type="submission" date="2018-11" db="EMBL/GenBank/DDBJ databases">
        <title>YIM 102482-1 draft genome.</title>
        <authorList>
            <person name="Li G."/>
            <person name="Jiang Y."/>
        </authorList>
    </citation>
    <scope>NUCLEOTIDE SEQUENCE [LARGE SCALE GENOMIC DNA]</scope>
    <source>
        <strain evidence="1 2">YIM 102482-1</strain>
    </source>
</reference>
<protein>
    <submittedName>
        <fullName evidence="1">DUF3375 domain-containing protein</fullName>
    </submittedName>
</protein>
<proteinExistence type="predicted"/>
<organism evidence="1 2">
    <name type="scientific">Gulosibacter macacae</name>
    <dbReference type="NCBI Taxonomy" id="2488791"/>
    <lineage>
        <taxon>Bacteria</taxon>
        <taxon>Bacillati</taxon>
        <taxon>Actinomycetota</taxon>
        <taxon>Actinomycetes</taxon>
        <taxon>Micrococcales</taxon>
        <taxon>Microbacteriaceae</taxon>
        <taxon>Gulosibacter</taxon>
    </lineage>
</organism>
<sequence>MSALATALALQRLLGESAALRMLRADRVALIAGTLATHLGTPGTRIATDELHELIELDLEDLRPHFDLGNKTAKAYCDDWRNAGFLIRRAASTSRAETYELSASAITAINTLRQFDEPTTTLTESRLANLSAAIHQIAIDTDPDHTRKLESLLQERERIDAEIAKINAGESTTLDDRVAMERVVDVLLQAQNLPADFARVRARFEQLNQELRTSILDSDEQQSAVLDEIFRGVDLIEASDEGRTFTAFSALLRNPEQSARLDSDVAAVLSREFSAALPPASRRAFRSLIRELKDGSRDVHGVLTEFARGLRRYVHSQEFQRDRVLRDALQTALASAVDASKVVRPFTDIGLELELSAMQFRSVGVIDPHDPVEFDTGAPLTVAAPVSIDMSIIAALARESEIDFDELTSNVNATFAARGPVSVGEVLAEYPATQGLASLIGLLSLATQHGLQCPDEVELVEWQGVDGITRSAEITTQVFTTTIDS</sequence>
<dbReference type="RefSeq" id="WP_124970560.1">
    <property type="nucleotide sequence ID" value="NZ_RQVS01000004.1"/>
</dbReference>
<dbReference type="Pfam" id="PF11855">
    <property type="entry name" value="DUF3375"/>
    <property type="match status" value="1"/>
</dbReference>
<accession>A0A3P3VXP4</accession>
<dbReference type="InterPro" id="IPR021804">
    <property type="entry name" value="DUF3375"/>
</dbReference>
<dbReference type="AlphaFoldDB" id="A0A3P3VXP4"/>
<keyword evidence="2" id="KW-1185">Reference proteome</keyword>
<dbReference type="EMBL" id="RQVS01000004">
    <property type="protein sequence ID" value="RRJ87555.1"/>
    <property type="molecule type" value="Genomic_DNA"/>
</dbReference>
<dbReference type="OrthoDB" id="138803at2"/>